<evidence type="ECO:0000313" key="6">
    <source>
        <dbReference type="Proteomes" id="UP001178507"/>
    </source>
</evidence>
<dbReference type="Proteomes" id="UP001178507">
    <property type="component" value="Unassembled WGS sequence"/>
</dbReference>
<comment type="caution">
    <text evidence="5">The sequence shown here is derived from an EMBL/GenBank/DDBJ whole genome shotgun (WGS) entry which is preliminary data.</text>
</comment>
<dbReference type="PROSITE" id="PS51450">
    <property type="entry name" value="LRR"/>
    <property type="match status" value="1"/>
</dbReference>
<keyword evidence="4" id="KW-0472">Membrane</keyword>
<dbReference type="Gene3D" id="3.80.10.10">
    <property type="entry name" value="Ribonuclease Inhibitor"/>
    <property type="match status" value="3"/>
</dbReference>
<dbReference type="SMART" id="SM00364">
    <property type="entry name" value="LRR_BAC"/>
    <property type="match status" value="13"/>
</dbReference>
<evidence type="ECO:0000313" key="5">
    <source>
        <dbReference type="EMBL" id="CAJ1381105.1"/>
    </source>
</evidence>
<proteinExistence type="predicted"/>
<dbReference type="EMBL" id="CAUJNA010000779">
    <property type="protein sequence ID" value="CAJ1381105.1"/>
    <property type="molecule type" value="Genomic_DNA"/>
</dbReference>
<sequence>MSTVELSELEAHELPSFLTMVTVGQAELAQERRVVRMRLAKALCILSTLVGAFALAVLNSLAALSLSNILRPGFPVLTPLLFVVFAICTARTISGAGFDAKPPPRLPSGRSFAGRSLRSWGLKYFHLKVAVLELVQLANQLLRLVTMLSLGQSRVWISVHAVLICINAFVSPRLHFSPEVQVNTFFMMLFSGFMSVTFGACLPCLMVAEVTWLYFLHAAKDNMSLQANFVQAFVIGEMLVPKTFPALLSLLWPFISLNLRLAGLEIAELWSHPHVVDSRARVPCRRLYVALFVAIGATAFLLGITAIDRSPCAKKPWRASCRVFSFDLFAWSCGCIYYMETVSGEHLECDSFETVQAMLRDSKGLRVFVMQGCEKLSALPSFEQNLDLEFLVVSRNNLSTLPSLSRHWRLQQIIAGQNMLRSLPELHGNTELVELEVPDNRITMLPSLEANHMLTSLQVDANMLRHLPDVKHLRHLETFSAGRNLLRELPALPSSCRLKGIFMTGNNLRSVPSMSHCRSLETVSLGWNQLTSVDLPKSPLRSLYLTSNRFSQLPSFPCARLEALDVGSNKLKTLPDLSHCKQLKVLQAGSNILTTLPDLSENPQLLSLSVGENLLQQLVVKSPRMVKLQASANSLQRVDLRAAPKLAMLYLTKNKLTQLDLSANGELIEVVIANNDLESADFVSYLEKVTLLNLMGNRLRSLPRVVSKSLIKLDLSDNFLQRYGPVESQVLKDLLLSNNELTQLPDPSAARILEMLDLERNAVCQLPSFAQNLQLRELRAGHNCLQQLPSLSQNMALNVLSVPRNNLSSLPELPDRQLVKIDVRENKLQELRGVLRVETLLCEENPWREPPSVKALELEQSQCLDRQTEKTVLSPPNRAKPREAVV</sequence>
<name>A0AA36MQ16_9DINO</name>
<evidence type="ECO:0000256" key="4">
    <source>
        <dbReference type="SAM" id="Phobius"/>
    </source>
</evidence>
<dbReference type="PANTHER" id="PTHR47566:SF1">
    <property type="entry name" value="PROTEIN NUD1"/>
    <property type="match status" value="1"/>
</dbReference>
<dbReference type="AlphaFoldDB" id="A0AA36MQ16"/>
<dbReference type="InterPro" id="IPR052574">
    <property type="entry name" value="CDIRP"/>
</dbReference>
<keyword evidence="1" id="KW-0433">Leucine-rich repeat</keyword>
<keyword evidence="6" id="KW-1185">Reference proteome</keyword>
<dbReference type="PANTHER" id="PTHR47566">
    <property type="match status" value="1"/>
</dbReference>
<keyword evidence="4" id="KW-0812">Transmembrane</keyword>
<dbReference type="SMART" id="SM00365">
    <property type="entry name" value="LRR_SD22"/>
    <property type="match status" value="4"/>
</dbReference>
<keyword evidence="2" id="KW-0677">Repeat</keyword>
<feature type="transmembrane region" description="Helical" evidence="4">
    <location>
        <begin position="155"/>
        <end position="174"/>
    </location>
</feature>
<evidence type="ECO:0000256" key="1">
    <source>
        <dbReference type="ARBA" id="ARBA00022614"/>
    </source>
</evidence>
<dbReference type="SUPFAM" id="SSF52058">
    <property type="entry name" value="L domain-like"/>
    <property type="match status" value="2"/>
</dbReference>
<dbReference type="GO" id="GO:0035591">
    <property type="term" value="F:signaling adaptor activity"/>
    <property type="evidence" value="ECO:0007669"/>
    <property type="project" value="TreeGrafter"/>
</dbReference>
<dbReference type="InterPro" id="IPR001611">
    <property type="entry name" value="Leu-rich_rpt"/>
</dbReference>
<feature type="transmembrane region" description="Helical" evidence="4">
    <location>
        <begin position="186"/>
        <end position="216"/>
    </location>
</feature>
<feature type="transmembrane region" description="Helical" evidence="4">
    <location>
        <begin position="42"/>
        <end position="64"/>
    </location>
</feature>
<feature type="transmembrane region" description="Helical" evidence="4">
    <location>
        <begin position="76"/>
        <end position="98"/>
    </location>
</feature>
<protein>
    <submittedName>
        <fullName evidence="5">Uncharacterized protein</fullName>
    </submittedName>
</protein>
<reference evidence="5" key="1">
    <citation type="submission" date="2023-08" db="EMBL/GenBank/DDBJ databases">
        <authorList>
            <person name="Chen Y."/>
            <person name="Shah S."/>
            <person name="Dougan E. K."/>
            <person name="Thang M."/>
            <person name="Chan C."/>
        </authorList>
    </citation>
    <scope>NUCLEOTIDE SEQUENCE</scope>
</reference>
<feature type="region of interest" description="Disordered" evidence="3">
    <location>
        <begin position="867"/>
        <end position="886"/>
    </location>
</feature>
<evidence type="ECO:0000256" key="3">
    <source>
        <dbReference type="SAM" id="MobiDB-lite"/>
    </source>
</evidence>
<dbReference type="InterPro" id="IPR032675">
    <property type="entry name" value="LRR_dom_sf"/>
</dbReference>
<gene>
    <name evidence="5" type="ORF">EVOR1521_LOCUS8895</name>
</gene>
<feature type="transmembrane region" description="Helical" evidence="4">
    <location>
        <begin position="287"/>
        <end position="307"/>
    </location>
</feature>
<keyword evidence="4" id="KW-1133">Transmembrane helix</keyword>
<evidence type="ECO:0000256" key="2">
    <source>
        <dbReference type="ARBA" id="ARBA00022737"/>
    </source>
</evidence>
<organism evidence="5 6">
    <name type="scientific">Effrenium voratum</name>
    <dbReference type="NCBI Taxonomy" id="2562239"/>
    <lineage>
        <taxon>Eukaryota</taxon>
        <taxon>Sar</taxon>
        <taxon>Alveolata</taxon>
        <taxon>Dinophyceae</taxon>
        <taxon>Suessiales</taxon>
        <taxon>Symbiodiniaceae</taxon>
        <taxon>Effrenium</taxon>
    </lineage>
</organism>
<accession>A0AA36MQ16</accession>